<proteinExistence type="predicted"/>
<dbReference type="Proteomes" id="UP000306196">
    <property type="component" value="Unassembled WGS sequence"/>
</dbReference>
<evidence type="ECO:0000313" key="2">
    <source>
        <dbReference type="Proteomes" id="UP000306196"/>
    </source>
</evidence>
<gene>
    <name evidence="1" type="ORF">FEM03_00980</name>
</gene>
<organism evidence="1 2">
    <name type="scientific">Phragmitibacter flavus</name>
    <dbReference type="NCBI Taxonomy" id="2576071"/>
    <lineage>
        <taxon>Bacteria</taxon>
        <taxon>Pseudomonadati</taxon>
        <taxon>Verrucomicrobiota</taxon>
        <taxon>Verrucomicrobiia</taxon>
        <taxon>Verrucomicrobiales</taxon>
        <taxon>Verrucomicrobiaceae</taxon>
        <taxon>Phragmitibacter</taxon>
    </lineage>
</organism>
<reference evidence="1 2" key="1">
    <citation type="submission" date="2019-05" db="EMBL/GenBank/DDBJ databases">
        <title>Verrucobacter flavum gen. nov., sp. nov. a new member of the family Verrucomicrobiaceae.</title>
        <authorList>
            <person name="Szuroczki S."/>
            <person name="Abbaszade G."/>
            <person name="Szabo A."/>
            <person name="Felfoldi T."/>
            <person name="Schumann P."/>
            <person name="Boka K."/>
            <person name="Keki Z."/>
            <person name="Toumi M."/>
            <person name="Toth E."/>
        </authorList>
    </citation>
    <scope>NUCLEOTIDE SEQUENCE [LARGE SCALE GENOMIC DNA]</scope>
    <source>
        <strain evidence="1 2">MG-N-17</strain>
    </source>
</reference>
<accession>A0A5R8KLP6</accession>
<dbReference type="EMBL" id="VAUV01000001">
    <property type="protein sequence ID" value="TLD72679.1"/>
    <property type="molecule type" value="Genomic_DNA"/>
</dbReference>
<sequence length="215" mass="23386">MAKWIFAITVLALVTASLLVPIVGRISEPGHLTKSINNCRQILLALQIYAADHDGRYPTGETANVAFRELFKNEILETEWIFGGRISPYQDDGRIGESPDFKHALEPGENHWAMTQGLSNAKELASIPAVFETPVKAEWPPKWNADAAETPVKGRSWKGGKIVIGLNDGSVALHDLTSSSGTSVGLAPAKGETQNLFEKAIHPIHFPIGKILDVE</sequence>
<dbReference type="OrthoDB" id="188288at2"/>
<keyword evidence="2" id="KW-1185">Reference proteome</keyword>
<protein>
    <submittedName>
        <fullName evidence="1">Type II secretion system protein</fullName>
    </submittedName>
</protein>
<evidence type="ECO:0000313" key="1">
    <source>
        <dbReference type="EMBL" id="TLD72679.1"/>
    </source>
</evidence>
<dbReference type="AlphaFoldDB" id="A0A5R8KLP6"/>
<name>A0A5R8KLP6_9BACT</name>
<dbReference type="RefSeq" id="WP_138084302.1">
    <property type="nucleotide sequence ID" value="NZ_VAUV01000001.1"/>
</dbReference>
<comment type="caution">
    <text evidence="1">The sequence shown here is derived from an EMBL/GenBank/DDBJ whole genome shotgun (WGS) entry which is preliminary data.</text>
</comment>